<dbReference type="EMBL" id="GGEC01055510">
    <property type="protein sequence ID" value="MBX35994.1"/>
    <property type="molecule type" value="Transcribed_RNA"/>
</dbReference>
<accession>A0A2P2N0L6</accession>
<dbReference type="AlphaFoldDB" id="A0A2P2N0L6"/>
<name>A0A2P2N0L6_RHIMU</name>
<sequence>MFKNLMNISIFLLLWKGRYSYI</sequence>
<proteinExistence type="predicted"/>
<organism evidence="1">
    <name type="scientific">Rhizophora mucronata</name>
    <name type="common">Asiatic mangrove</name>
    <dbReference type="NCBI Taxonomy" id="61149"/>
    <lineage>
        <taxon>Eukaryota</taxon>
        <taxon>Viridiplantae</taxon>
        <taxon>Streptophyta</taxon>
        <taxon>Embryophyta</taxon>
        <taxon>Tracheophyta</taxon>
        <taxon>Spermatophyta</taxon>
        <taxon>Magnoliopsida</taxon>
        <taxon>eudicotyledons</taxon>
        <taxon>Gunneridae</taxon>
        <taxon>Pentapetalae</taxon>
        <taxon>rosids</taxon>
        <taxon>fabids</taxon>
        <taxon>Malpighiales</taxon>
        <taxon>Rhizophoraceae</taxon>
        <taxon>Rhizophora</taxon>
    </lineage>
</organism>
<reference evidence="1" key="1">
    <citation type="submission" date="2018-02" db="EMBL/GenBank/DDBJ databases">
        <title>Rhizophora mucronata_Transcriptome.</title>
        <authorList>
            <person name="Meera S.P."/>
            <person name="Sreeshan A."/>
            <person name="Augustine A."/>
        </authorList>
    </citation>
    <scope>NUCLEOTIDE SEQUENCE</scope>
    <source>
        <tissue evidence="1">Leaf</tissue>
    </source>
</reference>
<protein>
    <submittedName>
        <fullName evidence="1">Uncharacterized protein</fullName>
    </submittedName>
</protein>
<evidence type="ECO:0000313" key="1">
    <source>
        <dbReference type="EMBL" id="MBX35994.1"/>
    </source>
</evidence>